<accession>A0A9D4A9Z0</accession>
<dbReference type="EMBL" id="JAIQCV010000005">
    <property type="protein sequence ID" value="KAH1097731.1"/>
    <property type="molecule type" value="Genomic_DNA"/>
</dbReference>
<proteinExistence type="predicted"/>
<name>A0A9D4A9Z0_9ROSI</name>
<sequence>KKRNMLDRKQRVRRWKAISHPGTGYNCHQQQKCWECRKLIQKHIFRYGDPAI</sequence>
<dbReference type="AlphaFoldDB" id="A0A9D4A9Z0"/>
<reference evidence="1 2" key="1">
    <citation type="journal article" date="2021" name="Plant Biotechnol. J.">
        <title>Multi-omics assisted identification of the key and species-specific regulatory components of drought-tolerant mechanisms in Gossypium stocksii.</title>
        <authorList>
            <person name="Yu D."/>
            <person name="Ke L."/>
            <person name="Zhang D."/>
            <person name="Wu Y."/>
            <person name="Sun Y."/>
            <person name="Mei J."/>
            <person name="Sun J."/>
            <person name="Sun Y."/>
        </authorList>
    </citation>
    <scope>NUCLEOTIDE SEQUENCE [LARGE SCALE GENOMIC DNA]</scope>
    <source>
        <strain evidence="2">cv. E1</strain>
        <tissue evidence="1">Leaf</tissue>
    </source>
</reference>
<comment type="caution">
    <text evidence="1">The sequence shown here is derived from an EMBL/GenBank/DDBJ whole genome shotgun (WGS) entry which is preliminary data.</text>
</comment>
<keyword evidence="2" id="KW-1185">Reference proteome</keyword>
<dbReference type="Proteomes" id="UP000828251">
    <property type="component" value="Unassembled WGS sequence"/>
</dbReference>
<evidence type="ECO:0000313" key="1">
    <source>
        <dbReference type="EMBL" id="KAH1097731.1"/>
    </source>
</evidence>
<gene>
    <name evidence="1" type="ORF">J1N35_014652</name>
</gene>
<organism evidence="1 2">
    <name type="scientific">Gossypium stocksii</name>
    <dbReference type="NCBI Taxonomy" id="47602"/>
    <lineage>
        <taxon>Eukaryota</taxon>
        <taxon>Viridiplantae</taxon>
        <taxon>Streptophyta</taxon>
        <taxon>Embryophyta</taxon>
        <taxon>Tracheophyta</taxon>
        <taxon>Spermatophyta</taxon>
        <taxon>Magnoliopsida</taxon>
        <taxon>eudicotyledons</taxon>
        <taxon>Gunneridae</taxon>
        <taxon>Pentapetalae</taxon>
        <taxon>rosids</taxon>
        <taxon>malvids</taxon>
        <taxon>Malvales</taxon>
        <taxon>Malvaceae</taxon>
        <taxon>Malvoideae</taxon>
        <taxon>Gossypium</taxon>
    </lineage>
</organism>
<feature type="non-terminal residue" evidence="1">
    <location>
        <position position="1"/>
    </location>
</feature>
<protein>
    <submittedName>
        <fullName evidence="1">Uncharacterized protein</fullName>
    </submittedName>
</protein>
<evidence type="ECO:0000313" key="2">
    <source>
        <dbReference type="Proteomes" id="UP000828251"/>
    </source>
</evidence>